<dbReference type="Proteomes" id="UP000198635">
    <property type="component" value="Unassembled WGS sequence"/>
</dbReference>
<reference evidence="2" key="1">
    <citation type="submission" date="2016-10" db="EMBL/GenBank/DDBJ databases">
        <authorList>
            <person name="Varghese N."/>
            <person name="Submissions S."/>
        </authorList>
    </citation>
    <scope>NUCLEOTIDE SEQUENCE [LARGE SCALE GENOMIC DNA]</scope>
    <source>
        <strain evidence="2">DSM 5918</strain>
    </source>
</reference>
<organism evidence="1 2">
    <name type="scientific">Desulfomicrobium apsheronum</name>
    <dbReference type="NCBI Taxonomy" id="52560"/>
    <lineage>
        <taxon>Bacteria</taxon>
        <taxon>Pseudomonadati</taxon>
        <taxon>Thermodesulfobacteriota</taxon>
        <taxon>Desulfovibrionia</taxon>
        <taxon>Desulfovibrionales</taxon>
        <taxon>Desulfomicrobiaceae</taxon>
        <taxon>Desulfomicrobium</taxon>
    </lineage>
</organism>
<protein>
    <submittedName>
        <fullName evidence="1">Uncharacterized protein</fullName>
    </submittedName>
</protein>
<proteinExistence type="predicted"/>
<dbReference type="STRING" id="52560.SAMN04488082_11684"/>
<sequence length="66" mass="7560">MSHILHGFTDPKYLEVLIAKAETQLREAEDEEDRQRFAAYLEVLKGWKEKIGAGQETGAPRENESE</sequence>
<keyword evidence="2" id="KW-1185">Reference proteome</keyword>
<dbReference type="AlphaFoldDB" id="A0A1I3XHP5"/>
<accession>A0A1I3XHP5</accession>
<gene>
    <name evidence="1" type="ORF">SAMN04488082_11684</name>
</gene>
<name>A0A1I3XHP5_9BACT</name>
<dbReference type="OrthoDB" id="5472026at2"/>
<evidence type="ECO:0000313" key="2">
    <source>
        <dbReference type="Proteomes" id="UP000198635"/>
    </source>
</evidence>
<dbReference type="RefSeq" id="WP_092377123.1">
    <property type="nucleotide sequence ID" value="NZ_FORX01000016.1"/>
</dbReference>
<evidence type="ECO:0000313" key="1">
    <source>
        <dbReference type="EMBL" id="SFK19084.1"/>
    </source>
</evidence>
<dbReference type="EMBL" id="FORX01000016">
    <property type="protein sequence ID" value="SFK19084.1"/>
    <property type="molecule type" value="Genomic_DNA"/>
</dbReference>